<evidence type="ECO:0000313" key="1">
    <source>
        <dbReference type="EMBL" id="SON52093.1"/>
    </source>
</evidence>
<dbReference type="KEGG" id="vta:B0482"/>
<keyword evidence="1" id="KW-0456">Lyase</keyword>
<dbReference type="GO" id="GO:0016829">
    <property type="term" value="F:lyase activity"/>
    <property type="evidence" value="ECO:0007669"/>
    <property type="project" value="UniProtKB-KW"/>
</dbReference>
<dbReference type="EMBL" id="LT960612">
    <property type="protein sequence ID" value="SON52093.1"/>
    <property type="molecule type" value="Genomic_DNA"/>
</dbReference>
<protein>
    <submittedName>
        <fullName evidence="1">Lactoylglutathione lyase</fullName>
    </submittedName>
</protein>
<dbReference type="SUPFAM" id="SSF54593">
    <property type="entry name" value="Glyoxalase/Bleomycin resistance protein/Dihydroxybiphenyl dioxygenase"/>
    <property type="match status" value="1"/>
</dbReference>
<dbReference type="InterPro" id="IPR029068">
    <property type="entry name" value="Glyas_Bleomycin-R_OHBP_Dase"/>
</dbReference>
<accession>A0A2N8ZJJ6</accession>
<evidence type="ECO:0000313" key="2">
    <source>
        <dbReference type="Proteomes" id="UP000235828"/>
    </source>
</evidence>
<dbReference type="AlphaFoldDB" id="A0A2N8ZJJ6"/>
<sequence length="40" mass="4600">MNPGATEPYRKNVYFVDPSGFEVEFVEYLSDDPKLRNSTS</sequence>
<gene>
    <name evidence="1" type="ORF">VTAP4600_B0482</name>
</gene>
<organism evidence="1 2">
    <name type="scientific">Vibrio tapetis subsp. tapetis</name>
    <dbReference type="NCBI Taxonomy" id="1671868"/>
    <lineage>
        <taxon>Bacteria</taxon>
        <taxon>Pseudomonadati</taxon>
        <taxon>Pseudomonadota</taxon>
        <taxon>Gammaproteobacteria</taxon>
        <taxon>Vibrionales</taxon>
        <taxon>Vibrionaceae</taxon>
        <taxon>Vibrio</taxon>
    </lineage>
</organism>
<keyword evidence="2" id="KW-1185">Reference proteome</keyword>
<name>A0A2N8ZJJ6_9VIBR</name>
<dbReference type="Proteomes" id="UP000235828">
    <property type="component" value="Chromosome B"/>
</dbReference>
<proteinExistence type="predicted"/>
<reference evidence="1 2" key="1">
    <citation type="submission" date="2017-10" db="EMBL/GenBank/DDBJ databases">
        <authorList>
            <person name="Banno H."/>
            <person name="Chua N.-H."/>
        </authorList>
    </citation>
    <scope>NUCLEOTIDE SEQUENCE [LARGE SCALE GENOMIC DNA]</scope>
    <source>
        <strain evidence="1">Vibrio tapetis CECT4600</strain>
    </source>
</reference>